<dbReference type="AlphaFoldDB" id="A0A9W6LGI9"/>
<dbReference type="PANTHER" id="PTHR46558">
    <property type="entry name" value="TRACRIPTIONAL REGULATORY PROTEIN-RELATED-RELATED"/>
    <property type="match status" value="1"/>
</dbReference>
<dbReference type="Pfam" id="PF01381">
    <property type="entry name" value="HTH_3"/>
    <property type="match status" value="1"/>
</dbReference>
<dbReference type="EMBL" id="BSDT01000001">
    <property type="protein sequence ID" value="GLI42658.1"/>
    <property type="molecule type" value="Genomic_DNA"/>
</dbReference>
<dbReference type="Proteomes" id="UP001144313">
    <property type="component" value="Unassembled WGS sequence"/>
</dbReference>
<evidence type="ECO:0000313" key="4">
    <source>
        <dbReference type="Proteomes" id="UP001144313"/>
    </source>
</evidence>
<keyword evidence="1" id="KW-0238">DNA-binding</keyword>
<dbReference type="GO" id="GO:0003677">
    <property type="term" value="F:DNA binding"/>
    <property type="evidence" value="ECO:0007669"/>
    <property type="project" value="UniProtKB-KW"/>
</dbReference>
<evidence type="ECO:0000313" key="3">
    <source>
        <dbReference type="EMBL" id="GLI42658.1"/>
    </source>
</evidence>
<evidence type="ECO:0000259" key="2">
    <source>
        <dbReference type="PROSITE" id="PS50943"/>
    </source>
</evidence>
<protein>
    <recommendedName>
        <fullName evidence="2">HTH cro/C1-type domain-containing protein</fullName>
    </recommendedName>
</protein>
<proteinExistence type="predicted"/>
<dbReference type="SMART" id="SM00530">
    <property type="entry name" value="HTH_XRE"/>
    <property type="match status" value="1"/>
</dbReference>
<dbReference type="CDD" id="cd00093">
    <property type="entry name" value="HTH_XRE"/>
    <property type="match status" value="1"/>
</dbReference>
<sequence>MNEIIQEKREERGLSQAALGKLAGVEARQIRRYEAGESHPTLPVAVKIAKALGISVDELAGLATHRVDLSGSWWTSWQTSKDFEEVITAQEVEIRQQGEQLRIETTTRGIAVEDGGYHWKGELRLWDNEVLIGWYAADDGAVRSKGTFYFTVHPHGVHMKGRWVGMSYDGSIRTGWGAIARSEAEARALIADLNQEES</sequence>
<dbReference type="SUPFAM" id="SSF47413">
    <property type="entry name" value="lambda repressor-like DNA-binding domains"/>
    <property type="match status" value="1"/>
</dbReference>
<dbReference type="InterPro" id="IPR010982">
    <property type="entry name" value="Lambda_DNA-bd_dom_sf"/>
</dbReference>
<dbReference type="InterPro" id="IPR001387">
    <property type="entry name" value="Cro/C1-type_HTH"/>
</dbReference>
<dbReference type="Gene3D" id="1.10.260.40">
    <property type="entry name" value="lambda repressor-like DNA-binding domains"/>
    <property type="match status" value="1"/>
</dbReference>
<name>A0A9W6LGI9_9ACTN</name>
<accession>A0A9W6LGI9</accession>
<dbReference type="PANTHER" id="PTHR46558:SF11">
    <property type="entry name" value="HTH-TYPE TRANSCRIPTIONAL REGULATOR XRE"/>
    <property type="match status" value="1"/>
</dbReference>
<comment type="caution">
    <text evidence="3">The sequence shown here is derived from an EMBL/GenBank/DDBJ whole genome shotgun (WGS) entry which is preliminary data.</text>
</comment>
<gene>
    <name evidence="3" type="ORF">GALLR39Z86_25080</name>
</gene>
<reference evidence="3" key="1">
    <citation type="submission" date="2022-12" db="EMBL/GenBank/DDBJ databases">
        <title>Reference genome sequencing for broad-spectrum identification of bacterial and archaeal isolates by mass spectrometry.</title>
        <authorList>
            <person name="Sekiguchi Y."/>
            <person name="Tourlousse D.M."/>
        </authorList>
    </citation>
    <scope>NUCLEOTIDE SEQUENCE</scope>
    <source>
        <strain evidence="3">LLR39Z86</strain>
    </source>
</reference>
<organism evidence="3 4">
    <name type="scientific">Glycomyces algeriensis</name>
    <dbReference type="NCBI Taxonomy" id="256037"/>
    <lineage>
        <taxon>Bacteria</taxon>
        <taxon>Bacillati</taxon>
        <taxon>Actinomycetota</taxon>
        <taxon>Actinomycetes</taxon>
        <taxon>Glycomycetales</taxon>
        <taxon>Glycomycetaceae</taxon>
        <taxon>Glycomyces</taxon>
    </lineage>
</organism>
<dbReference type="PROSITE" id="PS50943">
    <property type="entry name" value="HTH_CROC1"/>
    <property type="match status" value="1"/>
</dbReference>
<keyword evidence="4" id="KW-1185">Reference proteome</keyword>
<evidence type="ECO:0000256" key="1">
    <source>
        <dbReference type="ARBA" id="ARBA00023125"/>
    </source>
</evidence>
<feature type="domain" description="HTH cro/C1-type" evidence="2">
    <location>
        <begin position="5"/>
        <end position="59"/>
    </location>
</feature>